<gene>
    <name evidence="3" type="primary">RvY_16167-1</name>
    <name evidence="3" type="synonym">RvY_16167.1</name>
    <name evidence="3" type="ORF">RvY_16167</name>
</gene>
<keyword evidence="2" id="KW-0732">Signal</keyword>
<evidence type="ECO:0008006" key="5">
    <source>
        <dbReference type="Google" id="ProtNLM"/>
    </source>
</evidence>
<dbReference type="STRING" id="947166.A0A1D1VYW0"/>
<organism evidence="3 4">
    <name type="scientific">Ramazzottius varieornatus</name>
    <name type="common">Water bear</name>
    <name type="synonym">Tardigrade</name>
    <dbReference type="NCBI Taxonomy" id="947166"/>
    <lineage>
        <taxon>Eukaryota</taxon>
        <taxon>Metazoa</taxon>
        <taxon>Ecdysozoa</taxon>
        <taxon>Tardigrada</taxon>
        <taxon>Eutardigrada</taxon>
        <taxon>Parachela</taxon>
        <taxon>Hypsibioidea</taxon>
        <taxon>Ramazzottiidae</taxon>
        <taxon>Ramazzottius</taxon>
    </lineage>
</organism>
<feature type="signal peptide" evidence="2">
    <location>
        <begin position="1"/>
        <end position="17"/>
    </location>
</feature>
<protein>
    <recommendedName>
        <fullName evidence="5">SEA domain-containing protein</fullName>
    </recommendedName>
</protein>
<comment type="caution">
    <text evidence="3">The sequence shown here is derived from an EMBL/GenBank/DDBJ whole genome shotgun (WGS) entry which is preliminary data.</text>
</comment>
<proteinExistence type="predicted"/>
<dbReference type="Proteomes" id="UP000186922">
    <property type="component" value="Unassembled WGS sequence"/>
</dbReference>
<evidence type="ECO:0000256" key="2">
    <source>
        <dbReference type="SAM" id="SignalP"/>
    </source>
</evidence>
<sequence length="1561" mass="169541">MLLFALFIFLAISCVSGARFIAQGRVTENDIVKLDDSVSDLSGGDRQPIMANTTETPLVIQPSTWSFTLADAVLLAYASTNDRDVALQQLTQVWEDALAPMVTDVQVVLVNDEPDLTNPTDFADNSTASIVTYAVLGNSPSAVDQRDAKEKFRSLLSFTRIPVIPINTTQEGNLFAFLESIGLTYTNDTQRDDLLQSIKEIWSNLLGPIATNIQLTLYNEASASSGTISKHFITYIISGNSSVRLTSRDFEPSFRQLLLASRLVGHGVWGISIAGPTLTSLSDASVSSTTTTLRPSTTEYSVPAEPFEITDSVLLPYDNAAQVIQLLQQIKQLWISVLGPRFVFRDIRFVNSTLQNMTVSGVVTLVYDITYEMSGLTDAKVHVENVRTQFHQEALRVLAPDGTVPVAIVHSFTQPTPEATSTVTIGSPLPNVATAATTSASANTDLNEKDFFIVSPDLPFTPAPSVISTTEFVAVSTKSSIGSSTAAKTAAKTSMPIDLTTATEEQIPFGASGESVTTEATTPASTSLSTRPFVSNGFTTRWVVLPGVLWSKSQTRQNAAEIVVRASSSTSTATTSTTTSTSTTTVVTTTKVPVTITAPPTTTTQQPATSTTTSTPPTTRPTTTTTRATTTTSTMPTTTSTTSTSTTTTPSTTMITTATTPSMAPSTKRTTTTVTTTSTAPTTSSTTHRTTLVTSSTHPTTRLTTFPSTRIIYFTTAKRSTSTTSSASTTTTTGGSRASLEAKQGVMAQTNSTTRVPTTTIRRKNVKGSPELDALATLAAEKLIRTTLAGSGLAQVHSAVFFENIMLQLASTTTIPEAMDDLRITWLDAFGNETEDVKLAVYHNTTIRPVNSSEIPVTNIDYVVLVLGKLPDINVEAARVRFLQLLANNTRTLELLTRRATTTTTTVRPASATGGAIGDASVHNNVILDSVSISADATSTEREQLLKALQIIWMDVVGRQAQDIQVSIYREAPHAGPLAGNEQLIDLFYIVLVKSTSPLELDVDGLRATADRLVSRIAMPGLTILTIPERSQFVHEVPNNSSSSLNFTTPKRDSTGPLLGFALPNTILLNYTSESERSTVLESVLNVWKDVFGFNQIDVRLVVSNDSTIDVDGGLDTSGTKVHYVTYTVFVITNATNYDQEKITAEFNQRLVKANLPSVILDTSSNSVTELTAQRNSPHSNITEIALQTIQPDSIESYVFDNVIEANYSTDAERDAVFEALTKMWIDFMGKNAVDVQIRPYFDVANATTGSHRLSYMVLILTHQRGWNIDVLKSAFHQYLSSPETNHTQLLTYANSSVSANDRREDLIVIPAGLSVSYSTPQELVNMLQVIQNLWQRVLGSNATSVDITLYSDVVNRDLSLALGTSTLKQIHDISYVVIIQTNQSHVDIPLLRAQFENLLPGMSISSSQNSLSNLQPTHILTHFDYTANSSSATLKEALLAPPLPSGFVLSDYIWLVYNNTKDRDDYLNLMATTWTRILSGENNATNVTVVFDHEVREEFSKDTPPDSHKVLYYVLAVVPAEQSINSTFVKRRFRHELPHENFLFGFDMDDDDNNQSSSAL</sequence>
<evidence type="ECO:0000256" key="1">
    <source>
        <dbReference type="SAM" id="MobiDB-lite"/>
    </source>
</evidence>
<name>A0A1D1VYW0_RAMVA</name>
<feature type="chain" id="PRO_5008898998" description="SEA domain-containing protein" evidence="2">
    <location>
        <begin position="18"/>
        <end position="1561"/>
    </location>
</feature>
<evidence type="ECO:0000313" key="3">
    <source>
        <dbReference type="EMBL" id="GAV06136.1"/>
    </source>
</evidence>
<evidence type="ECO:0000313" key="4">
    <source>
        <dbReference type="Proteomes" id="UP000186922"/>
    </source>
</evidence>
<dbReference type="EMBL" id="BDGG01000013">
    <property type="protein sequence ID" value="GAV06136.1"/>
    <property type="molecule type" value="Genomic_DNA"/>
</dbReference>
<dbReference type="OrthoDB" id="10666835at2759"/>
<reference evidence="3 4" key="1">
    <citation type="journal article" date="2016" name="Nat. Commun.">
        <title>Extremotolerant tardigrade genome and improved radiotolerance of human cultured cells by tardigrade-unique protein.</title>
        <authorList>
            <person name="Hashimoto T."/>
            <person name="Horikawa D.D."/>
            <person name="Saito Y."/>
            <person name="Kuwahara H."/>
            <person name="Kozuka-Hata H."/>
            <person name="Shin-I T."/>
            <person name="Minakuchi Y."/>
            <person name="Ohishi K."/>
            <person name="Motoyama A."/>
            <person name="Aizu T."/>
            <person name="Enomoto A."/>
            <person name="Kondo K."/>
            <person name="Tanaka S."/>
            <person name="Hara Y."/>
            <person name="Koshikawa S."/>
            <person name="Sagara H."/>
            <person name="Miura T."/>
            <person name="Yokobori S."/>
            <person name="Miyagawa K."/>
            <person name="Suzuki Y."/>
            <person name="Kubo T."/>
            <person name="Oyama M."/>
            <person name="Kohara Y."/>
            <person name="Fujiyama A."/>
            <person name="Arakawa K."/>
            <person name="Katayama T."/>
            <person name="Toyoda A."/>
            <person name="Kunieda T."/>
        </authorList>
    </citation>
    <scope>NUCLEOTIDE SEQUENCE [LARGE SCALE GENOMIC DNA]</scope>
    <source>
        <strain evidence="3 4">YOKOZUNA-1</strain>
    </source>
</reference>
<keyword evidence="4" id="KW-1185">Reference proteome</keyword>
<accession>A0A1D1VYW0</accession>
<feature type="region of interest" description="Disordered" evidence="1">
    <location>
        <begin position="597"/>
        <end position="703"/>
    </location>
</feature>